<evidence type="ECO:0000256" key="10">
    <source>
        <dbReference type="ARBA" id="ARBA00023002"/>
    </source>
</evidence>
<dbReference type="GO" id="GO:0050660">
    <property type="term" value="F:flavin adenine dinucleotide binding"/>
    <property type="evidence" value="ECO:0007669"/>
    <property type="project" value="InterPro"/>
</dbReference>
<comment type="function">
    <text evidence="2 12">Long-chain fatty alcohol oxidase involved in the omega-oxidation pathway of lipid degradation.</text>
</comment>
<feature type="binding site" evidence="14">
    <location>
        <begin position="237"/>
        <end position="252"/>
    </location>
    <ligand>
        <name>FAD</name>
        <dbReference type="ChEBI" id="CHEBI:57692"/>
    </ligand>
</feature>
<keyword evidence="7" id="KW-0812">Transmembrane</keyword>
<dbReference type="SUPFAM" id="SSF51905">
    <property type="entry name" value="FAD/NAD(P)-binding domain"/>
    <property type="match status" value="1"/>
</dbReference>
<dbReference type="InterPro" id="IPR036188">
    <property type="entry name" value="FAD/NAD-bd_sf"/>
</dbReference>
<dbReference type="OrthoDB" id="269227at2759"/>
<feature type="active site" description="Proton acceptor" evidence="13">
    <location>
        <position position="677"/>
    </location>
</feature>
<evidence type="ECO:0000256" key="1">
    <source>
        <dbReference type="ARBA" id="ARBA00000920"/>
    </source>
</evidence>
<evidence type="ECO:0000256" key="12">
    <source>
        <dbReference type="PIRNR" id="PIRNR028937"/>
    </source>
</evidence>
<sequence>MRKDSHPLLRGGRREGKYSHGFTKAEMESLASICEAVLPPLPPNSLQSEGKEDQPCKPLQDFCAASGSQFPVPDEVAETLRKRALPEALILVRLLLLLLSTKLGTFLLCGSLCFSEKWPYIRKFSSISLEKREKILQKWFRHNIFTPFRLAFAYIRVLGVYTYFSRVDENGSNPAWPAIGYQVYSEKDPQKIPNERPLQKGIVETSQETESTLVQTLIKKGLQVGEDSNKNLCKIKCDAVIVGSGAGGGVAAAVLATSGFKVLVIEKGNYFAPADYSSLEGPTKEQLYEAGGILATDDGSACILAGSTVGGGTAVNWSACIRTPDTVRQEWDKEKKLPLFGGQEYVSAMDAVCKRIGVGENCSEEGLQNRILRKGCERLGVRVHDVGRNSSENHYCGSCGLGCPSGDKKGTDRTWLVDAVDNGAVILTGCKAERFILESNKYGGIKKKKCVGVMVRTLNSNIQMRLQIEAKVTISACGALLTPPLMISSGLKNKNIGRHLRLHPVLMAWGYFPELNSEFKGKAYEGGIITSLHKVASEDGKGRAIIETPELEPAAYSILCPWESGHDFKKSMLRYPRTCHLLSIIRDSGAGEVKAEGRISYKLDSRDKENLKAGLRQALRILVAAGAVEVGTHRSDGQRIKCKGIKEKDLEEFLDSITAPGGILSLEKVWTFFLSAHQMGSCRMGSSQKEGAVDANGESWEAEGLYVCDASVLPTAVGVNPMITIQSTAYCLSKRIAESLKKTSALWT</sequence>
<dbReference type="PIRSF" id="PIRSF028937">
    <property type="entry name" value="Lg_Ch_AO"/>
    <property type="match status" value="1"/>
</dbReference>
<evidence type="ECO:0000256" key="13">
    <source>
        <dbReference type="PIRSR" id="PIRSR028937-1"/>
    </source>
</evidence>
<accession>A0A9Q0FVD8</accession>
<keyword evidence="10 12" id="KW-0560">Oxidoreductase</keyword>
<feature type="domain" description="Glucose-methanol-choline oxidoreductase N-terminal" evidence="15">
    <location>
        <begin position="285"/>
        <end position="505"/>
    </location>
</feature>
<evidence type="ECO:0000256" key="2">
    <source>
        <dbReference type="ARBA" id="ARBA00003842"/>
    </source>
</evidence>
<keyword evidence="9" id="KW-1133">Transmembrane helix</keyword>
<keyword evidence="8 14" id="KW-0274">FAD</keyword>
<dbReference type="Gene3D" id="3.50.50.60">
    <property type="entry name" value="FAD/NAD(P)-binding domain"/>
    <property type="match status" value="2"/>
</dbReference>
<dbReference type="InterPro" id="IPR000172">
    <property type="entry name" value="GMC_OxRdtase_N"/>
</dbReference>
<evidence type="ECO:0000256" key="9">
    <source>
        <dbReference type="ARBA" id="ARBA00022989"/>
    </source>
</evidence>
<feature type="domain" description="Glucose-methanol-choline oxidoreductase C-terminal" evidence="16">
    <location>
        <begin position="598"/>
        <end position="729"/>
    </location>
</feature>
<name>A0A9Q0FVD8_9ROSI</name>
<dbReference type="GO" id="GO:0016020">
    <property type="term" value="C:membrane"/>
    <property type="evidence" value="ECO:0007669"/>
    <property type="project" value="UniProtKB-SubCell"/>
</dbReference>
<dbReference type="PANTHER" id="PTHR46056">
    <property type="entry name" value="LONG-CHAIN-ALCOHOL OXIDASE"/>
    <property type="match status" value="1"/>
</dbReference>
<evidence type="ECO:0000256" key="14">
    <source>
        <dbReference type="PIRSR" id="PIRSR028937-2"/>
    </source>
</evidence>
<reference evidence="17" key="2">
    <citation type="journal article" date="2023" name="Plants (Basel)">
        <title>Annotation of the Turnera subulata (Passifloraceae) Draft Genome Reveals the S-Locus Evolved after the Divergence of Turneroideae from Passifloroideae in a Stepwise Manner.</title>
        <authorList>
            <person name="Henning P.M."/>
            <person name="Roalson E.H."/>
            <person name="Mir W."/>
            <person name="McCubbin A.G."/>
            <person name="Shore J.S."/>
        </authorList>
    </citation>
    <scope>NUCLEOTIDE SEQUENCE</scope>
    <source>
        <strain evidence="17">F60SS</strain>
    </source>
</reference>
<comment type="catalytic activity">
    <reaction evidence="1 12">
        <text>a long-chain primary fatty alcohol + O2 = a long-chain fatty aldehyde + H2O2</text>
        <dbReference type="Rhea" id="RHEA:22756"/>
        <dbReference type="ChEBI" id="CHEBI:15379"/>
        <dbReference type="ChEBI" id="CHEBI:16240"/>
        <dbReference type="ChEBI" id="CHEBI:17176"/>
        <dbReference type="ChEBI" id="CHEBI:77396"/>
        <dbReference type="EC" id="1.1.3.20"/>
    </reaction>
</comment>
<keyword evidence="6" id="KW-0285">Flavoprotein</keyword>
<evidence type="ECO:0000256" key="7">
    <source>
        <dbReference type="ARBA" id="ARBA00022692"/>
    </source>
</evidence>
<reference evidence="17" key="1">
    <citation type="submission" date="2022-02" db="EMBL/GenBank/DDBJ databases">
        <authorList>
            <person name="Henning P.M."/>
            <person name="McCubbin A.G."/>
            <person name="Shore J.S."/>
        </authorList>
    </citation>
    <scope>NUCLEOTIDE SEQUENCE</scope>
    <source>
        <strain evidence="17">F60SS</strain>
        <tissue evidence="17">Leaves</tissue>
    </source>
</reference>
<comment type="subcellular location">
    <subcellularLocation>
        <location evidence="3 12">Membrane</location>
    </subcellularLocation>
</comment>
<evidence type="ECO:0000256" key="11">
    <source>
        <dbReference type="ARBA" id="ARBA00023136"/>
    </source>
</evidence>
<keyword evidence="18" id="KW-1185">Reference proteome</keyword>
<dbReference type="InterPro" id="IPR007867">
    <property type="entry name" value="GMC_OxRtase_C"/>
</dbReference>
<dbReference type="Proteomes" id="UP001141552">
    <property type="component" value="Unassembled WGS sequence"/>
</dbReference>
<evidence type="ECO:0000256" key="8">
    <source>
        <dbReference type="ARBA" id="ARBA00022827"/>
    </source>
</evidence>
<evidence type="ECO:0000256" key="6">
    <source>
        <dbReference type="ARBA" id="ARBA00022630"/>
    </source>
</evidence>
<evidence type="ECO:0000313" key="18">
    <source>
        <dbReference type="Proteomes" id="UP001141552"/>
    </source>
</evidence>
<keyword evidence="11 12" id="KW-0472">Membrane</keyword>
<dbReference type="EMBL" id="JAKUCV010003612">
    <property type="protein sequence ID" value="KAJ4838227.1"/>
    <property type="molecule type" value="Genomic_DNA"/>
</dbReference>
<dbReference type="Pfam" id="PF13450">
    <property type="entry name" value="NAD_binding_8"/>
    <property type="match status" value="1"/>
</dbReference>
<evidence type="ECO:0000256" key="3">
    <source>
        <dbReference type="ARBA" id="ARBA00004370"/>
    </source>
</evidence>
<gene>
    <name evidence="17" type="primary">FAO1</name>
    <name evidence="17" type="ORF">Tsubulata_035085</name>
</gene>
<dbReference type="InterPro" id="IPR012400">
    <property type="entry name" value="Long_Oxdase"/>
</dbReference>
<dbReference type="Pfam" id="PF00732">
    <property type="entry name" value="GMC_oxred_N"/>
    <property type="match status" value="1"/>
</dbReference>
<organism evidence="17 18">
    <name type="scientific">Turnera subulata</name>
    <dbReference type="NCBI Taxonomy" id="218843"/>
    <lineage>
        <taxon>Eukaryota</taxon>
        <taxon>Viridiplantae</taxon>
        <taxon>Streptophyta</taxon>
        <taxon>Embryophyta</taxon>
        <taxon>Tracheophyta</taxon>
        <taxon>Spermatophyta</taxon>
        <taxon>Magnoliopsida</taxon>
        <taxon>eudicotyledons</taxon>
        <taxon>Gunneridae</taxon>
        <taxon>Pentapetalae</taxon>
        <taxon>rosids</taxon>
        <taxon>fabids</taxon>
        <taxon>Malpighiales</taxon>
        <taxon>Passifloraceae</taxon>
        <taxon>Turnera</taxon>
    </lineage>
</organism>
<evidence type="ECO:0000259" key="16">
    <source>
        <dbReference type="Pfam" id="PF05199"/>
    </source>
</evidence>
<protein>
    <recommendedName>
        <fullName evidence="5 12">Long-chain-alcohol oxidase</fullName>
        <ecNumber evidence="5 12">1.1.3.20</ecNumber>
    </recommendedName>
</protein>
<dbReference type="GO" id="GO:0046577">
    <property type="term" value="F:long-chain-alcohol oxidase activity"/>
    <property type="evidence" value="ECO:0007669"/>
    <property type="project" value="UniProtKB-EC"/>
</dbReference>
<proteinExistence type="inferred from homology"/>
<evidence type="ECO:0000313" key="17">
    <source>
        <dbReference type="EMBL" id="KAJ4838227.1"/>
    </source>
</evidence>
<comment type="caution">
    <text evidence="17">The sequence shown here is derived from an EMBL/GenBank/DDBJ whole genome shotgun (WGS) entry which is preliminary data.</text>
</comment>
<comment type="similarity">
    <text evidence="4 12">Belongs to the GMC oxidoreductase family.</text>
</comment>
<dbReference type="EC" id="1.1.3.20" evidence="5 12"/>
<evidence type="ECO:0000259" key="15">
    <source>
        <dbReference type="Pfam" id="PF00732"/>
    </source>
</evidence>
<dbReference type="Pfam" id="PF05199">
    <property type="entry name" value="GMC_oxred_C"/>
    <property type="match status" value="1"/>
</dbReference>
<dbReference type="AlphaFoldDB" id="A0A9Q0FVD8"/>
<evidence type="ECO:0000256" key="4">
    <source>
        <dbReference type="ARBA" id="ARBA00010790"/>
    </source>
</evidence>
<evidence type="ECO:0000256" key="5">
    <source>
        <dbReference type="ARBA" id="ARBA00013125"/>
    </source>
</evidence>
<dbReference type="PANTHER" id="PTHR46056:SF10">
    <property type="entry name" value="LONG-CHAIN-ALCOHOL OXIDASE FAO3"/>
    <property type="match status" value="1"/>
</dbReference>